<protein>
    <submittedName>
        <fullName evidence="1">Uncharacterized protein</fullName>
    </submittedName>
</protein>
<organism evidence="1 2">
    <name type="scientific">Salinicola rhizosphaerae</name>
    <dbReference type="NCBI Taxonomy" id="1443141"/>
    <lineage>
        <taxon>Bacteria</taxon>
        <taxon>Pseudomonadati</taxon>
        <taxon>Pseudomonadota</taxon>
        <taxon>Gammaproteobacteria</taxon>
        <taxon>Oceanospirillales</taxon>
        <taxon>Halomonadaceae</taxon>
        <taxon>Salinicola</taxon>
    </lineage>
</organism>
<dbReference type="RefSeq" id="WP_229809118.1">
    <property type="nucleotide sequence ID" value="NZ_BMZI01000006.1"/>
</dbReference>
<proteinExistence type="predicted"/>
<dbReference type="EMBL" id="BMZI01000006">
    <property type="protein sequence ID" value="GHB26423.1"/>
    <property type="molecule type" value="Genomic_DNA"/>
</dbReference>
<gene>
    <name evidence="1" type="ORF">GCM10009038_26340</name>
</gene>
<name>A0ABQ3E501_9GAMM</name>
<comment type="caution">
    <text evidence="1">The sequence shown here is derived from an EMBL/GenBank/DDBJ whole genome shotgun (WGS) entry which is preliminary data.</text>
</comment>
<evidence type="ECO:0000313" key="1">
    <source>
        <dbReference type="EMBL" id="GHB26423.1"/>
    </source>
</evidence>
<sequence length="92" mass="10666">MSTTHPMAPAFSALTETRLHTIEDLLANDESSSDEELIEFFISEGIPEASARQALTYRDRYLTTIYLDGHTPIRLERDVWRYDPYSRRFVPA</sequence>
<reference evidence="2" key="1">
    <citation type="journal article" date="2019" name="Int. J. Syst. Evol. Microbiol.">
        <title>The Global Catalogue of Microorganisms (GCM) 10K type strain sequencing project: providing services to taxonomists for standard genome sequencing and annotation.</title>
        <authorList>
            <consortium name="The Broad Institute Genomics Platform"/>
            <consortium name="The Broad Institute Genome Sequencing Center for Infectious Disease"/>
            <person name="Wu L."/>
            <person name="Ma J."/>
        </authorList>
    </citation>
    <scope>NUCLEOTIDE SEQUENCE [LARGE SCALE GENOMIC DNA]</scope>
    <source>
        <strain evidence="2">KCTC 32998</strain>
    </source>
</reference>
<keyword evidence="2" id="KW-1185">Reference proteome</keyword>
<accession>A0ABQ3E501</accession>
<evidence type="ECO:0000313" key="2">
    <source>
        <dbReference type="Proteomes" id="UP000646745"/>
    </source>
</evidence>
<dbReference type="Proteomes" id="UP000646745">
    <property type="component" value="Unassembled WGS sequence"/>
</dbReference>